<dbReference type="SUPFAM" id="SSF56935">
    <property type="entry name" value="Porins"/>
    <property type="match status" value="1"/>
</dbReference>
<dbReference type="KEGG" id="nba:CUN60_01860"/>
<dbReference type="AlphaFoldDB" id="A0A2I7N3T5"/>
<evidence type="ECO:0000256" key="5">
    <source>
        <dbReference type="ARBA" id="ARBA00023065"/>
    </source>
</evidence>
<dbReference type="PANTHER" id="PTHR34501:SF9">
    <property type="entry name" value="MAJOR OUTER MEMBRANE PROTEIN P.IA"/>
    <property type="match status" value="1"/>
</dbReference>
<protein>
    <recommendedName>
        <fullName evidence="11">Porin</fullName>
    </recommendedName>
</protein>
<evidence type="ECO:0008006" key="11">
    <source>
        <dbReference type="Google" id="ProtNLM"/>
    </source>
</evidence>
<dbReference type="Gene3D" id="2.40.160.10">
    <property type="entry name" value="Porin"/>
    <property type="match status" value="1"/>
</dbReference>
<dbReference type="GO" id="GO:0046930">
    <property type="term" value="C:pore complex"/>
    <property type="evidence" value="ECO:0007669"/>
    <property type="project" value="UniProtKB-KW"/>
</dbReference>
<dbReference type="RefSeq" id="WP_102950402.1">
    <property type="nucleotide sequence ID" value="NZ_CP024847.1"/>
</dbReference>
<keyword evidence="1" id="KW-0813">Transport</keyword>
<keyword evidence="10" id="KW-1185">Reference proteome</keyword>
<dbReference type="InterPro" id="IPR050298">
    <property type="entry name" value="Gram-neg_bact_OMP"/>
</dbReference>
<proteinExistence type="predicted"/>
<keyword evidence="6" id="KW-0626">Porin</keyword>
<evidence type="ECO:0000256" key="8">
    <source>
        <dbReference type="SAM" id="SignalP"/>
    </source>
</evidence>
<keyword evidence="7" id="KW-0998">Cell outer membrane</keyword>
<keyword evidence="3" id="KW-0812">Transmembrane</keyword>
<dbReference type="Proteomes" id="UP000236655">
    <property type="component" value="Chromosome"/>
</dbReference>
<dbReference type="EMBL" id="CP024847">
    <property type="protein sequence ID" value="AUR51102.1"/>
    <property type="molecule type" value="Genomic_DNA"/>
</dbReference>
<dbReference type="OrthoDB" id="5289162at2"/>
<gene>
    <name evidence="9" type="ORF">CUN60_01860</name>
</gene>
<evidence type="ECO:0000256" key="7">
    <source>
        <dbReference type="ARBA" id="ARBA00023237"/>
    </source>
</evidence>
<dbReference type="InterPro" id="IPR023614">
    <property type="entry name" value="Porin_dom_sf"/>
</dbReference>
<evidence type="ECO:0000313" key="10">
    <source>
        <dbReference type="Proteomes" id="UP000236655"/>
    </source>
</evidence>
<organism evidence="9 10">
    <name type="scientific">Aquella oligotrophica</name>
    <dbReference type="NCBI Taxonomy" id="2067065"/>
    <lineage>
        <taxon>Bacteria</taxon>
        <taxon>Pseudomonadati</taxon>
        <taxon>Pseudomonadota</taxon>
        <taxon>Betaproteobacteria</taxon>
        <taxon>Neisseriales</taxon>
        <taxon>Neisseriaceae</taxon>
        <taxon>Aquella</taxon>
    </lineage>
</organism>
<dbReference type="PANTHER" id="PTHR34501">
    <property type="entry name" value="PROTEIN YDDL-RELATED"/>
    <property type="match status" value="1"/>
</dbReference>
<sequence>MKLRYYFLLGVCCPFSTFADVSLYGRVAAALENDTFPSSNQVQPSTTSVQDYGSYFGIRGTDNVYGQTAAVWQVEQFLNITTGEAYQNTTGSGWGTKNPNNPNLGSATITSAKNTLASSDSYIGLQGGWGRIRIGNLSNTFRTNTGAIDIYNGANANVMGTYDRVLKVLPETVRYDSPTWASTKFSVYYSANLDGNFNTGGANANGIYAGDMNGFNNSPIIGGGIFYTPGYFSLTWNNQLWTNSGIYQTMGGSQAGYIGANQVSQGVNSYVSRLELMYNDPDNMFVGIGGQITQGIGWWSIPGQGNMNNFWIQNPSANGVNSNYINQASCANGYCALNQAVLSTAEMGISFGWHLDNWTPKIGYVMGNNMMAGGSAWDIISGNNQIGGTGYQQVIAELDWNITPRTIAFVNYGQLWYGSAAQNTTMSSSGTNPGPNAIAQNGSKWINNGTSAVGFSHTF</sequence>
<name>A0A2I7N3T5_9NEIS</name>
<evidence type="ECO:0000256" key="4">
    <source>
        <dbReference type="ARBA" id="ARBA00022729"/>
    </source>
</evidence>
<evidence type="ECO:0000256" key="1">
    <source>
        <dbReference type="ARBA" id="ARBA00022448"/>
    </source>
</evidence>
<feature type="chain" id="PRO_5014384767" description="Porin" evidence="8">
    <location>
        <begin position="20"/>
        <end position="459"/>
    </location>
</feature>
<keyword evidence="4 8" id="KW-0732">Signal</keyword>
<evidence type="ECO:0000256" key="2">
    <source>
        <dbReference type="ARBA" id="ARBA00022452"/>
    </source>
</evidence>
<accession>A0A2I7N3T5</accession>
<evidence type="ECO:0000256" key="3">
    <source>
        <dbReference type="ARBA" id="ARBA00022692"/>
    </source>
</evidence>
<evidence type="ECO:0000256" key="6">
    <source>
        <dbReference type="ARBA" id="ARBA00023114"/>
    </source>
</evidence>
<dbReference type="GO" id="GO:0015288">
    <property type="term" value="F:porin activity"/>
    <property type="evidence" value="ECO:0007669"/>
    <property type="project" value="UniProtKB-KW"/>
</dbReference>
<reference evidence="10" key="1">
    <citation type="submission" date="2017-11" db="EMBL/GenBank/DDBJ databases">
        <authorList>
            <person name="Chan K.G."/>
            <person name="Lee L.S."/>
        </authorList>
    </citation>
    <scope>NUCLEOTIDE SEQUENCE [LARGE SCALE GENOMIC DNA]</scope>
    <source>
        <strain evidence="10">DSM 100970</strain>
    </source>
</reference>
<feature type="signal peptide" evidence="8">
    <location>
        <begin position="1"/>
        <end position="19"/>
    </location>
</feature>
<keyword evidence="2" id="KW-1134">Transmembrane beta strand</keyword>
<keyword evidence="5" id="KW-0406">Ion transport</keyword>
<evidence type="ECO:0000313" key="9">
    <source>
        <dbReference type="EMBL" id="AUR51102.1"/>
    </source>
</evidence>
<dbReference type="GO" id="GO:0006811">
    <property type="term" value="P:monoatomic ion transport"/>
    <property type="evidence" value="ECO:0007669"/>
    <property type="project" value="UniProtKB-KW"/>
</dbReference>
<keyword evidence="2" id="KW-0472">Membrane</keyword>